<keyword evidence="1" id="KW-0677">Repeat</keyword>
<dbReference type="PRINTS" id="PR00633">
    <property type="entry name" value="RCCNDNSATION"/>
</dbReference>
<name>A0A8T0IZN8_CERPU</name>
<dbReference type="Proteomes" id="UP000822688">
    <property type="component" value="Chromosome 2"/>
</dbReference>
<dbReference type="Pfam" id="PF00415">
    <property type="entry name" value="RCC1"/>
    <property type="match status" value="1"/>
</dbReference>
<proteinExistence type="predicted"/>
<feature type="repeat" description="RCC1" evidence="2">
    <location>
        <begin position="201"/>
        <end position="254"/>
    </location>
</feature>
<reference evidence="4" key="1">
    <citation type="submission" date="2020-06" db="EMBL/GenBank/DDBJ databases">
        <title>WGS assembly of Ceratodon purpureus strain R40.</title>
        <authorList>
            <person name="Carey S.B."/>
            <person name="Jenkins J."/>
            <person name="Shu S."/>
            <person name="Lovell J.T."/>
            <person name="Sreedasyam A."/>
            <person name="Maumus F."/>
            <person name="Tiley G.P."/>
            <person name="Fernandez-Pozo N."/>
            <person name="Barry K."/>
            <person name="Chen C."/>
            <person name="Wang M."/>
            <person name="Lipzen A."/>
            <person name="Daum C."/>
            <person name="Saski C.A."/>
            <person name="Payton A.C."/>
            <person name="Mcbreen J.C."/>
            <person name="Conrad R.E."/>
            <person name="Kollar L.M."/>
            <person name="Olsson S."/>
            <person name="Huttunen S."/>
            <person name="Landis J.B."/>
            <person name="Wickett N.J."/>
            <person name="Johnson M.G."/>
            <person name="Rensing S.A."/>
            <person name="Grimwood J."/>
            <person name="Schmutz J."/>
            <person name="Mcdaniel S.F."/>
        </authorList>
    </citation>
    <scope>NUCLEOTIDE SEQUENCE</scope>
    <source>
        <strain evidence="4">R40</strain>
    </source>
</reference>
<accession>A0A8T0IZN8</accession>
<dbReference type="Gene3D" id="2.130.10.30">
    <property type="entry name" value="Regulator of chromosome condensation 1/beta-lactamase-inhibitor protein II"/>
    <property type="match status" value="2"/>
</dbReference>
<feature type="repeat" description="RCC1" evidence="2">
    <location>
        <begin position="151"/>
        <end position="200"/>
    </location>
</feature>
<evidence type="ECO:0000259" key="3">
    <source>
        <dbReference type="Pfam" id="PF25390"/>
    </source>
</evidence>
<evidence type="ECO:0000313" key="4">
    <source>
        <dbReference type="EMBL" id="KAG0588815.1"/>
    </source>
</evidence>
<dbReference type="PROSITE" id="PS50012">
    <property type="entry name" value="RCC1_3"/>
    <property type="match status" value="7"/>
</dbReference>
<dbReference type="Pfam" id="PF25390">
    <property type="entry name" value="WD40_RLD"/>
    <property type="match status" value="1"/>
</dbReference>
<dbReference type="PANTHER" id="PTHR22870:SF466">
    <property type="entry name" value="ANKYRIN REPEAT-CONTAINING PROTEIN"/>
    <property type="match status" value="1"/>
</dbReference>
<dbReference type="SUPFAM" id="SSF50985">
    <property type="entry name" value="RCC1/BLIP-II"/>
    <property type="match status" value="1"/>
</dbReference>
<keyword evidence="5" id="KW-1185">Reference proteome</keyword>
<feature type="repeat" description="RCC1" evidence="2">
    <location>
        <begin position="415"/>
        <end position="475"/>
    </location>
</feature>
<evidence type="ECO:0000256" key="1">
    <source>
        <dbReference type="ARBA" id="ARBA00022737"/>
    </source>
</evidence>
<dbReference type="PROSITE" id="PS00626">
    <property type="entry name" value="RCC1_2"/>
    <property type="match status" value="1"/>
</dbReference>
<dbReference type="AlphaFoldDB" id="A0A8T0IZN8"/>
<feature type="repeat" description="RCC1" evidence="2">
    <location>
        <begin position="311"/>
        <end position="362"/>
    </location>
</feature>
<evidence type="ECO:0000256" key="2">
    <source>
        <dbReference type="PROSITE-ProRule" id="PRU00235"/>
    </source>
</evidence>
<dbReference type="InterPro" id="IPR058923">
    <property type="entry name" value="RCC1-like_dom"/>
</dbReference>
<comment type="caution">
    <text evidence="4">The sequence shown here is derived from an EMBL/GenBank/DDBJ whole genome shotgun (WGS) entry which is preliminary data.</text>
</comment>
<feature type="repeat" description="RCC1" evidence="2">
    <location>
        <begin position="47"/>
        <end position="98"/>
    </location>
</feature>
<sequence>MRGRVILQRWRSEMVQACGQEKKLLMAQQRRFVASDSSGNSAEETTLELWTWGRGEAGQLGLGKESTERSPSLLEFLPHKYRLAPMPGVLHAPEFQRPNSQNFSAQSSEVGCATPVATAVRRYSGVADKSKELEEVGIACGLFHSAFWKNGELWLWGKGDGGRLGSGSEVSLYKPHLNPFLSDVKTVALGGLHSAAVTMDGDVYTFGFGGFGALGHGSYEKVLRPRLVDGSSVGMSNIVHIACGGAHTAAVSASGNVFTWGRDEGEGRLGYIPGPRYEDGTCVPEQVRGIPDPIAAVACGGFFTMALTTAGQLWSWGGNSNYELGTGDRRASWRPRVVPEVENTQLTQVACGGYHSAALTDDGKVLTWGHGGHGQLGHGDLANTKTPKVVEALEGKRAVSVACGGAWTTAVTESGELYTWGKNRDCQLGVSGLMDTEMLPILVDLAAEPDQSPESSRRAIAVSSGAHHGMCLVLRT</sequence>
<organism evidence="4 5">
    <name type="scientific">Ceratodon purpureus</name>
    <name type="common">Fire moss</name>
    <name type="synonym">Dicranum purpureum</name>
    <dbReference type="NCBI Taxonomy" id="3225"/>
    <lineage>
        <taxon>Eukaryota</taxon>
        <taxon>Viridiplantae</taxon>
        <taxon>Streptophyta</taxon>
        <taxon>Embryophyta</taxon>
        <taxon>Bryophyta</taxon>
        <taxon>Bryophytina</taxon>
        <taxon>Bryopsida</taxon>
        <taxon>Dicranidae</taxon>
        <taxon>Pseudoditrichales</taxon>
        <taxon>Ditrichaceae</taxon>
        <taxon>Ceratodon</taxon>
    </lineage>
</organism>
<dbReference type="InterPro" id="IPR051210">
    <property type="entry name" value="Ub_ligase/GEF_domain"/>
</dbReference>
<feature type="domain" description="RCC1-like" evidence="3">
    <location>
        <begin position="131"/>
        <end position="471"/>
    </location>
</feature>
<dbReference type="EMBL" id="CM026422">
    <property type="protein sequence ID" value="KAG0588815.1"/>
    <property type="molecule type" value="Genomic_DNA"/>
</dbReference>
<dbReference type="PANTHER" id="PTHR22870">
    <property type="entry name" value="REGULATOR OF CHROMOSOME CONDENSATION"/>
    <property type="match status" value="1"/>
</dbReference>
<gene>
    <name evidence="4" type="ORF">KC19_2G271200</name>
</gene>
<dbReference type="InterPro" id="IPR000408">
    <property type="entry name" value="Reg_chr_condens"/>
</dbReference>
<feature type="repeat" description="RCC1" evidence="2">
    <location>
        <begin position="255"/>
        <end position="310"/>
    </location>
</feature>
<protein>
    <recommendedName>
        <fullName evidence="3">RCC1-like domain-containing protein</fullName>
    </recommendedName>
</protein>
<dbReference type="InterPro" id="IPR009091">
    <property type="entry name" value="RCC1/BLIP-II"/>
</dbReference>
<evidence type="ECO:0000313" key="5">
    <source>
        <dbReference type="Proteomes" id="UP000822688"/>
    </source>
</evidence>
<feature type="repeat" description="RCC1" evidence="2">
    <location>
        <begin position="363"/>
        <end position="414"/>
    </location>
</feature>